<gene>
    <name evidence="10" type="ORF">PACTADRAFT_35621</name>
</gene>
<evidence type="ECO:0000313" key="11">
    <source>
        <dbReference type="Proteomes" id="UP000094236"/>
    </source>
</evidence>
<feature type="compositionally biased region" description="Polar residues" evidence="7">
    <location>
        <begin position="90"/>
        <end position="115"/>
    </location>
</feature>
<dbReference type="InterPro" id="IPR009145">
    <property type="entry name" value="U2AF_small"/>
</dbReference>
<keyword evidence="3 6" id="KW-0863">Zinc-finger</keyword>
<dbReference type="EMBL" id="KV454017">
    <property type="protein sequence ID" value="ODV93875.1"/>
    <property type="molecule type" value="Genomic_DNA"/>
</dbReference>
<evidence type="ECO:0000256" key="5">
    <source>
        <dbReference type="PROSITE-ProRule" id="PRU00176"/>
    </source>
</evidence>
<evidence type="ECO:0000256" key="3">
    <source>
        <dbReference type="ARBA" id="ARBA00022771"/>
    </source>
</evidence>
<dbReference type="GO" id="GO:0003723">
    <property type="term" value="F:RNA binding"/>
    <property type="evidence" value="ECO:0007669"/>
    <property type="project" value="UniProtKB-UniRule"/>
</dbReference>
<feature type="region of interest" description="Disordered" evidence="7">
    <location>
        <begin position="70"/>
        <end position="165"/>
    </location>
</feature>
<keyword evidence="1 6" id="KW-0479">Metal-binding</keyword>
<evidence type="ECO:0000256" key="4">
    <source>
        <dbReference type="ARBA" id="ARBA00022833"/>
    </source>
</evidence>
<dbReference type="GO" id="GO:0000398">
    <property type="term" value="P:mRNA splicing, via spliceosome"/>
    <property type="evidence" value="ECO:0007669"/>
    <property type="project" value="InterPro"/>
</dbReference>
<feature type="domain" description="RRM" evidence="8">
    <location>
        <begin position="167"/>
        <end position="257"/>
    </location>
</feature>
<reference evidence="11" key="1">
    <citation type="submission" date="2016-05" db="EMBL/GenBank/DDBJ databases">
        <title>Comparative genomics of biotechnologically important yeasts.</title>
        <authorList>
            <consortium name="DOE Joint Genome Institute"/>
            <person name="Riley R."/>
            <person name="Haridas S."/>
            <person name="Wolfe K.H."/>
            <person name="Lopes M.R."/>
            <person name="Hittinger C.T."/>
            <person name="Goker M."/>
            <person name="Salamov A."/>
            <person name="Wisecaver J."/>
            <person name="Long T.M."/>
            <person name="Aerts A.L."/>
            <person name="Barry K."/>
            <person name="Choi C."/>
            <person name="Clum A."/>
            <person name="Coughlan A.Y."/>
            <person name="Deshpande S."/>
            <person name="Douglass A.P."/>
            <person name="Hanson S.J."/>
            <person name="Klenk H.-P."/>
            <person name="Labutti K."/>
            <person name="Lapidus A."/>
            <person name="Lindquist E."/>
            <person name="Lipzen A."/>
            <person name="Meier-Kolthoff J.P."/>
            <person name="Ohm R.A."/>
            <person name="Otillar R.P."/>
            <person name="Pangilinan J."/>
            <person name="Peng Y."/>
            <person name="Rokas A."/>
            <person name="Rosa C.A."/>
            <person name="Scheuner C."/>
            <person name="Sibirny A.A."/>
            <person name="Slot J.C."/>
            <person name="Stielow J.B."/>
            <person name="Sun H."/>
            <person name="Kurtzman C.P."/>
            <person name="Blackwell M."/>
            <person name="Grigoriev I.V."/>
            <person name="Jeffries T.W."/>
        </authorList>
    </citation>
    <scope>NUCLEOTIDE SEQUENCE [LARGE SCALE GENOMIC DNA]</scope>
    <source>
        <strain evidence="11">NRRL Y-2460</strain>
    </source>
</reference>
<dbReference type="Pfam" id="PF00642">
    <property type="entry name" value="zf-CCCH"/>
    <property type="match status" value="1"/>
</dbReference>
<evidence type="ECO:0000256" key="2">
    <source>
        <dbReference type="ARBA" id="ARBA00022737"/>
    </source>
</evidence>
<dbReference type="PANTHER" id="PTHR12620">
    <property type="entry name" value="U2 SNRNP AUXILIARY FACTOR, SMALL SUBUNIT"/>
    <property type="match status" value="1"/>
</dbReference>
<dbReference type="Gene3D" id="3.30.70.330">
    <property type="match status" value="1"/>
</dbReference>
<dbReference type="PROSITE" id="PS50102">
    <property type="entry name" value="RRM"/>
    <property type="match status" value="1"/>
</dbReference>
<feature type="compositionally biased region" description="Pro residues" evidence="7">
    <location>
        <begin position="124"/>
        <end position="134"/>
    </location>
</feature>
<accession>A0A1E4TQ37</accession>
<name>A0A1E4TQ37_PACTA</name>
<keyword evidence="11" id="KW-1185">Reference proteome</keyword>
<sequence>MSRYSNSGYADESDRITCTFYNKIGACRHGDRCSRKHIRPTQSNVIMCPNLYLNPKFELFEEARYKELESQRENQRQINGNGKLQDGEENSVQQTGIGSSGITEDNLTQSNSSSATPVSFSTPPSIPPSIPSMPPVSTISTTSNNTQQTEEEEEQQQQSIDEKKFKETYFHSDTRSLHELTEEDIQKQFDDFYKDIFLECALKYGYIEDMVVCENFNHLNGNVYIKFSNQEDAYRAADDLNKRWYNQRPIFAELTPVKDFSEATCSDHCIRGTKCNFWHLKKTSQGLKKTLFLSQKKYHHNKATNNHITPKQTVYESFLFKTNRYL</sequence>
<dbReference type="GO" id="GO:0089701">
    <property type="term" value="C:U2AF complex"/>
    <property type="evidence" value="ECO:0007669"/>
    <property type="project" value="InterPro"/>
</dbReference>
<evidence type="ECO:0000259" key="9">
    <source>
        <dbReference type="PROSITE" id="PS50103"/>
    </source>
</evidence>
<dbReference type="OrthoDB" id="423462at2759"/>
<protein>
    <submittedName>
        <fullName evidence="10">Uncharacterized protein</fullName>
    </submittedName>
</protein>
<dbReference type="InterPro" id="IPR012677">
    <property type="entry name" value="Nucleotide-bd_a/b_plait_sf"/>
</dbReference>
<organism evidence="10 11">
    <name type="scientific">Pachysolen tannophilus NRRL Y-2460</name>
    <dbReference type="NCBI Taxonomy" id="669874"/>
    <lineage>
        <taxon>Eukaryota</taxon>
        <taxon>Fungi</taxon>
        <taxon>Dikarya</taxon>
        <taxon>Ascomycota</taxon>
        <taxon>Saccharomycotina</taxon>
        <taxon>Pichiomycetes</taxon>
        <taxon>Pachysolenaceae</taxon>
        <taxon>Pachysolen</taxon>
    </lineage>
</organism>
<dbReference type="InterPro" id="IPR035979">
    <property type="entry name" value="RBD_domain_sf"/>
</dbReference>
<dbReference type="STRING" id="669874.A0A1E4TQ37"/>
<feature type="compositionally biased region" description="Low complexity" evidence="7">
    <location>
        <begin position="135"/>
        <end position="148"/>
    </location>
</feature>
<dbReference type="InterPro" id="IPR003954">
    <property type="entry name" value="RRM_euk-type"/>
</dbReference>
<dbReference type="GO" id="GO:0008270">
    <property type="term" value="F:zinc ion binding"/>
    <property type="evidence" value="ECO:0007669"/>
    <property type="project" value="UniProtKB-KW"/>
</dbReference>
<feature type="domain" description="C3H1-type" evidence="9">
    <location>
        <begin position="12"/>
        <end position="40"/>
    </location>
</feature>
<dbReference type="SMART" id="SM00361">
    <property type="entry name" value="RRM_1"/>
    <property type="match status" value="1"/>
</dbReference>
<dbReference type="AlphaFoldDB" id="A0A1E4TQ37"/>
<dbReference type="InterPro" id="IPR000571">
    <property type="entry name" value="Znf_CCCH"/>
</dbReference>
<evidence type="ECO:0000256" key="7">
    <source>
        <dbReference type="SAM" id="MobiDB-lite"/>
    </source>
</evidence>
<keyword evidence="2" id="KW-0677">Repeat</keyword>
<dbReference type="SUPFAM" id="SSF54928">
    <property type="entry name" value="RNA-binding domain, RBD"/>
    <property type="match status" value="1"/>
</dbReference>
<feature type="zinc finger region" description="C3H1-type" evidence="6">
    <location>
        <begin position="12"/>
        <end position="40"/>
    </location>
</feature>
<evidence type="ECO:0000259" key="8">
    <source>
        <dbReference type="PROSITE" id="PS50102"/>
    </source>
</evidence>
<evidence type="ECO:0000256" key="1">
    <source>
        <dbReference type="ARBA" id="ARBA00022723"/>
    </source>
</evidence>
<dbReference type="PRINTS" id="PR01848">
    <property type="entry name" value="U2AUXFACTOR"/>
</dbReference>
<keyword evidence="5" id="KW-0694">RNA-binding</keyword>
<dbReference type="InterPro" id="IPR000504">
    <property type="entry name" value="RRM_dom"/>
</dbReference>
<dbReference type="Proteomes" id="UP000094236">
    <property type="component" value="Unassembled WGS sequence"/>
</dbReference>
<proteinExistence type="predicted"/>
<dbReference type="SMART" id="SM00356">
    <property type="entry name" value="ZnF_C3H1"/>
    <property type="match status" value="1"/>
</dbReference>
<evidence type="ECO:0000313" key="10">
    <source>
        <dbReference type="EMBL" id="ODV93875.1"/>
    </source>
</evidence>
<keyword evidence="4 6" id="KW-0862">Zinc</keyword>
<dbReference type="PROSITE" id="PS50103">
    <property type="entry name" value="ZF_C3H1"/>
    <property type="match status" value="1"/>
</dbReference>
<evidence type="ECO:0000256" key="6">
    <source>
        <dbReference type="PROSITE-ProRule" id="PRU00723"/>
    </source>
</evidence>